<keyword evidence="1" id="KW-0812">Transmembrane</keyword>
<evidence type="ECO:0000313" key="2">
    <source>
        <dbReference type="EMBL" id="KAF2022142.1"/>
    </source>
</evidence>
<name>A0A6A5Y968_9PLEO</name>
<evidence type="ECO:0000313" key="3">
    <source>
        <dbReference type="Proteomes" id="UP000799778"/>
    </source>
</evidence>
<reference evidence="2" key="1">
    <citation type="journal article" date="2020" name="Stud. Mycol.">
        <title>101 Dothideomycetes genomes: a test case for predicting lifestyles and emergence of pathogens.</title>
        <authorList>
            <person name="Haridas S."/>
            <person name="Albert R."/>
            <person name="Binder M."/>
            <person name="Bloem J."/>
            <person name="Labutti K."/>
            <person name="Salamov A."/>
            <person name="Andreopoulos B."/>
            <person name="Baker S."/>
            <person name="Barry K."/>
            <person name="Bills G."/>
            <person name="Bluhm B."/>
            <person name="Cannon C."/>
            <person name="Castanera R."/>
            <person name="Culley D."/>
            <person name="Daum C."/>
            <person name="Ezra D."/>
            <person name="Gonzalez J."/>
            <person name="Henrissat B."/>
            <person name="Kuo A."/>
            <person name="Liang C."/>
            <person name="Lipzen A."/>
            <person name="Lutzoni F."/>
            <person name="Magnuson J."/>
            <person name="Mondo S."/>
            <person name="Nolan M."/>
            <person name="Ohm R."/>
            <person name="Pangilinan J."/>
            <person name="Park H.-J."/>
            <person name="Ramirez L."/>
            <person name="Alfaro M."/>
            <person name="Sun H."/>
            <person name="Tritt A."/>
            <person name="Yoshinaga Y."/>
            <person name="Zwiers L.-H."/>
            <person name="Turgeon B."/>
            <person name="Goodwin S."/>
            <person name="Spatafora J."/>
            <person name="Crous P."/>
            <person name="Grigoriev I."/>
        </authorList>
    </citation>
    <scope>NUCLEOTIDE SEQUENCE</scope>
    <source>
        <strain evidence="2">CBS 175.79</strain>
    </source>
</reference>
<dbReference type="EMBL" id="ML978066">
    <property type="protein sequence ID" value="KAF2022142.1"/>
    <property type="molecule type" value="Genomic_DNA"/>
</dbReference>
<dbReference type="Proteomes" id="UP000799778">
    <property type="component" value="Unassembled WGS sequence"/>
</dbReference>
<accession>A0A6A5Y968</accession>
<proteinExistence type="predicted"/>
<dbReference type="OrthoDB" id="5316097at2759"/>
<keyword evidence="1" id="KW-0472">Membrane</keyword>
<evidence type="ECO:0000256" key="1">
    <source>
        <dbReference type="SAM" id="Phobius"/>
    </source>
</evidence>
<dbReference type="AlphaFoldDB" id="A0A6A5Y968"/>
<dbReference type="Pfam" id="PF14087">
    <property type="entry name" value="DUF4267"/>
    <property type="match status" value="1"/>
</dbReference>
<dbReference type="RefSeq" id="XP_033390481.1">
    <property type="nucleotide sequence ID" value="XM_033526811.1"/>
</dbReference>
<feature type="transmembrane region" description="Helical" evidence="1">
    <location>
        <begin position="104"/>
        <end position="123"/>
    </location>
</feature>
<feature type="transmembrane region" description="Helical" evidence="1">
    <location>
        <begin position="143"/>
        <end position="161"/>
    </location>
</feature>
<keyword evidence="1" id="KW-1133">Transmembrane helix</keyword>
<evidence type="ECO:0008006" key="4">
    <source>
        <dbReference type="Google" id="ProtNLM"/>
    </source>
</evidence>
<dbReference type="InterPro" id="IPR025363">
    <property type="entry name" value="DUF4267"/>
</dbReference>
<gene>
    <name evidence="2" type="ORF">BU24DRAFT_417801</name>
</gene>
<protein>
    <recommendedName>
        <fullName evidence="4">DUF4267 domain-containing protein</fullName>
    </recommendedName>
</protein>
<organism evidence="2 3">
    <name type="scientific">Aaosphaeria arxii CBS 175.79</name>
    <dbReference type="NCBI Taxonomy" id="1450172"/>
    <lineage>
        <taxon>Eukaryota</taxon>
        <taxon>Fungi</taxon>
        <taxon>Dikarya</taxon>
        <taxon>Ascomycota</taxon>
        <taxon>Pezizomycotina</taxon>
        <taxon>Dothideomycetes</taxon>
        <taxon>Pleosporomycetidae</taxon>
        <taxon>Pleosporales</taxon>
        <taxon>Pleosporales incertae sedis</taxon>
        <taxon>Aaosphaeria</taxon>
    </lineage>
</organism>
<keyword evidence="3" id="KW-1185">Reference proteome</keyword>
<feature type="transmembrane region" description="Helical" evidence="1">
    <location>
        <begin position="12"/>
        <end position="34"/>
    </location>
</feature>
<dbReference type="GeneID" id="54284208"/>
<sequence length="162" mass="16433">MSNQSTSPAVSSILPTLTTLLGLTGVVTGANALFSSKPIDAIRPFGLQKPIAANPSTDNDPLTTALVHVYGIRNIGGSLGTLGLTAFWQRQVKGSVAESVARRCLGLSMLLGTVIGVGDALLVNRFGDKVGGEVGAEAKKAGLGHGVAAVIIAAIGSMLLWV</sequence>